<dbReference type="NCBIfam" id="NF004014">
    <property type="entry name" value="PRK05477.1-4"/>
    <property type="match status" value="1"/>
</dbReference>
<dbReference type="GO" id="GO:0016740">
    <property type="term" value="F:transferase activity"/>
    <property type="evidence" value="ECO:0007669"/>
    <property type="project" value="UniProtKB-KW"/>
</dbReference>
<dbReference type="PROSITE" id="PS01234">
    <property type="entry name" value="GATB"/>
    <property type="match status" value="1"/>
</dbReference>
<evidence type="ECO:0000256" key="1">
    <source>
        <dbReference type="ARBA" id="ARBA00005306"/>
    </source>
</evidence>
<dbReference type="RefSeq" id="WP_162663696.1">
    <property type="nucleotide sequence ID" value="NZ_CP048020.1"/>
</dbReference>
<dbReference type="InterPro" id="IPR004413">
    <property type="entry name" value="GatB"/>
</dbReference>
<evidence type="ECO:0000256" key="11">
    <source>
        <dbReference type="HAMAP-Rule" id="MF_00121"/>
    </source>
</evidence>
<name>A0A6P1Y2J4_9SPIR</name>
<dbReference type="Gene3D" id="1.10.150.380">
    <property type="entry name" value="GatB domain, N-terminal subdomain"/>
    <property type="match status" value="1"/>
</dbReference>
<dbReference type="InterPro" id="IPR006075">
    <property type="entry name" value="Asn/Gln-tRNA_Trfase_suB/E_cat"/>
</dbReference>
<dbReference type="Proteomes" id="UP000464374">
    <property type="component" value="Chromosome"/>
</dbReference>
<protein>
    <recommendedName>
        <fullName evidence="3 11">Aspartyl/glutamyl-tRNA(Asn/Gln) amidotransferase subunit B</fullName>
        <shortName evidence="11">Asp/Glu-ADT subunit B</shortName>
        <ecNumber evidence="11">6.3.5.-</ecNumber>
    </recommendedName>
</protein>
<comment type="function">
    <text evidence="8 11">Allows the formation of correctly charged Asn-tRNA(Asn) or Gln-tRNA(Gln) through the transamidation of misacylated Asp-tRNA(Asn) or Glu-tRNA(Gln) in organisms which lack either or both of asparaginyl-tRNA or glutaminyl-tRNA synthetases. The reaction takes place in the presence of glutamine and ATP through an activated phospho-Asp-tRNA(Asn) or phospho-Glu-tRNA(Gln).</text>
</comment>
<dbReference type="SUPFAM" id="SSF89095">
    <property type="entry name" value="GatB/YqeY motif"/>
    <property type="match status" value="1"/>
</dbReference>
<dbReference type="InterPro" id="IPR042114">
    <property type="entry name" value="GatB_C_1"/>
</dbReference>
<evidence type="ECO:0000256" key="5">
    <source>
        <dbReference type="ARBA" id="ARBA00022741"/>
    </source>
</evidence>
<comment type="subunit">
    <text evidence="2 11">Heterotrimer of A, B and C subunits.</text>
</comment>
<gene>
    <name evidence="11 13" type="primary">gatB</name>
    <name evidence="13" type="ORF">GWP43_07835</name>
</gene>
<evidence type="ECO:0000256" key="4">
    <source>
        <dbReference type="ARBA" id="ARBA00022598"/>
    </source>
</evidence>
<dbReference type="Pfam" id="PF02934">
    <property type="entry name" value="GatB_N"/>
    <property type="match status" value="1"/>
</dbReference>
<dbReference type="InterPro" id="IPR017959">
    <property type="entry name" value="Asn/Gln-tRNA_amidoTrfase_suB/E"/>
</dbReference>
<reference evidence="13 14" key="1">
    <citation type="submission" date="2020-01" db="EMBL/GenBank/DDBJ databases">
        <title>Complete genome sequence of a human oral phylogroup 1 Treponema sp. strain ATCC 700766, originally isolated from periodontitis dental plaque.</title>
        <authorList>
            <person name="Chan Y."/>
            <person name="Huo Y.-B."/>
            <person name="Yu X.-L."/>
            <person name="Zeng H."/>
            <person name="Leung W.-K."/>
            <person name="Watt R.M."/>
        </authorList>
    </citation>
    <scope>NUCLEOTIDE SEQUENCE [LARGE SCALE GENOMIC DNA]</scope>
    <source>
        <strain evidence="13 14">OMZ 804</strain>
    </source>
</reference>
<dbReference type="SMART" id="SM00845">
    <property type="entry name" value="GatB_Yqey"/>
    <property type="match status" value="1"/>
</dbReference>
<dbReference type="SUPFAM" id="SSF55931">
    <property type="entry name" value="Glutamine synthetase/guanido kinase"/>
    <property type="match status" value="1"/>
</dbReference>
<keyword evidence="7 11" id="KW-0648">Protein biosynthesis</keyword>
<feature type="domain" description="Asn/Gln amidotransferase" evidence="12">
    <location>
        <begin position="341"/>
        <end position="488"/>
    </location>
</feature>
<dbReference type="GO" id="GO:0050567">
    <property type="term" value="F:glutaminyl-tRNA synthase (glutamine-hydrolyzing) activity"/>
    <property type="evidence" value="ECO:0007669"/>
    <property type="project" value="UniProtKB-UniRule"/>
</dbReference>
<comment type="similarity">
    <text evidence="1 11">Belongs to the GatB/GatE family. GatB subfamily.</text>
</comment>
<organism evidence="13 14">
    <name type="scientific">Treponema vincentii</name>
    <dbReference type="NCBI Taxonomy" id="69710"/>
    <lineage>
        <taxon>Bacteria</taxon>
        <taxon>Pseudomonadati</taxon>
        <taxon>Spirochaetota</taxon>
        <taxon>Spirochaetia</taxon>
        <taxon>Spirochaetales</taxon>
        <taxon>Treponemataceae</taxon>
        <taxon>Treponema</taxon>
    </lineage>
</organism>
<keyword evidence="6 11" id="KW-0067">ATP-binding</keyword>
<dbReference type="NCBIfam" id="TIGR00133">
    <property type="entry name" value="gatB"/>
    <property type="match status" value="1"/>
</dbReference>
<dbReference type="GO" id="GO:0005524">
    <property type="term" value="F:ATP binding"/>
    <property type="evidence" value="ECO:0007669"/>
    <property type="project" value="UniProtKB-KW"/>
</dbReference>
<evidence type="ECO:0000313" key="13">
    <source>
        <dbReference type="EMBL" id="QHX43373.1"/>
    </source>
</evidence>
<sequence>MSSELSYEVIIGCEIHCQLLTKTKAFCSCENRYGGMPNSRVCPVCLGLPGALPVVGDEYVKLGIKAGFALGCTINEFSKFDRKHYFYPDLVKGYQITQFDKPICENGQVEINMAAPNEPPEMRTIRIERIHLEEDAGKSLHIEGAHSYVDYNRCGVPLIEIVSKPDMKSPEEAAQYMQTIREILKFIGVTDGNLEEGAMRCDANINLKVFENGKEYRTPISEIKNMNSFRTVRDACAYEVQRQLEEFKTDRQEYSADFKRTMGWDEPSGKTVIQRTKNSALDYRFMREPDIPSLMLSRGYIDSVCKTVGELPAAKRERFKKEYGLSQFDVETLTTERNLAEWFEAAAAQTKDPKKVANWVLAEVLAVLNEKHIGLEQLPFGPDHIAELVNELDAQTITSKQAKDVFVEMLESGEHPRQIIKNRGMTQVSDTGTIEKLVDEVFAANPQAIADWKKGKTNVAGWLMGQVMKKSQGKANPNQTTELVRKKLAAL</sequence>
<dbReference type="Gene3D" id="1.10.10.410">
    <property type="match status" value="1"/>
</dbReference>
<proteinExistence type="inferred from homology"/>
<dbReference type="AlphaFoldDB" id="A0A6P1Y2J4"/>
<dbReference type="InterPro" id="IPR003789">
    <property type="entry name" value="Asn/Gln_tRNA_amidoTrase-B-like"/>
</dbReference>
<dbReference type="NCBIfam" id="NF004012">
    <property type="entry name" value="PRK05477.1-2"/>
    <property type="match status" value="1"/>
</dbReference>
<keyword evidence="5 11" id="KW-0547">Nucleotide-binding</keyword>
<dbReference type="Pfam" id="PF02637">
    <property type="entry name" value="GatB_Yqey"/>
    <property type="match status" value="1"/>
</dbReference>
<accession>A0A6P1Y2J4</accession>
<dbReference type="InterPro" id="IPR018027">
    <property type="entry name" value="Asn/Gln_amidotransferase"/>
</dbReference>
<evidence type="ECO:0000256" key="10">
    <source>
        <dbReference type="ARBA" id="ARBA00047913"/>
    </source>
</evidence>
<comment type="catalytic activity">
    <reaction evidence="9 11">
        <text>L-aspartyl-tRNA(Asn) + L-glutamine + ATP + H2O = L-asparaginyl-tRNA(Asn) + L-glutamate + ADP + phosphate + 2 H(+)</text>
        <dbReference type="Rhea" id="RHEA:14513"/>
        <dbReference type="Rhea" id="RHEA-COMP:9674"/>
        <dbReference type="Rhea" id="RHEA-COMP:9677"/>
        <dbReference type="ChEBI" id="CHEBI:15377"/>
        <dbReference type="ChEBI" id="CHEBI:15378"/>
        <dbReference type="ChEBI" id="CHEBI:29985"/>
        <dbReference type="ChEBI" id="CHEBI:30616"/>
        <dbReference type="ChEBI" id="CHEBI:43474"/>
        <dbReference type="ChEBI" id="CHEBI:58359"/>
        <dbReference type="ChEBI" id="CHEBI:78515"/>
        <dbReference type="ChEBI" id="CHEBI:78516"/>
        <dbReference type="ChEBI" id="CHEBI:456216"/>
    </reaction>
</comment>
<evidence type="ECO:0000256" key="3">
    <source>
        <dbReference type="ARBA" id="ARBA00016923"/>
    </source>
</evidence>
<evidence type="ECO:0000256" key="2">
    <source>
        <dbReference type="ARBA" id="ARBA00011123"/>
    </source>
</evidence>
<dbReference type="InterPro" id="IPR017958">
    <property type="entry name" value="Gln-tRNA_amidoTrfase_suB_CS"/>
</dbReference>
<dbReference type="EC" id="6.3.5.-" evidence="11"/>
<evidence type="ECO:0000256" key="8">
    <source>
        <dbReference type="ARBA" id="ARBA00024799"/>
    </source>
</evidence>
<dbReference type="PANTHER" id="PTHR11659">
    <property type="entry name" value="GLUTAMYL-TRNA GLN AMIDOTRANSFERASE SUBUNIT B MITOCHONDRIAL AND PROKARYOTIC PET112-RELATED"/>
    <property type="match status" value="1"/>
</dbReference>
<dbReference type="EMBL" id="CP048020">
    <property type="protein sequence ID" value="QHX43373.1"/>
    <property type="molecule type" value="Genomic_DNA"/>
</dbReference>
<dbReference type="InterPro" id="IPR023168">
    <property type="entry name" value="GatB_Yqey_C_2"/>
</dbReference>
<dbReference type="HAMAP" id="MF_00121">
    <property type="entry name" value="GatB"/>
    <property type="match status" value="1"/>
</dbReference>
<evidence type="ECO:0000256" key="7">
    <source>
        <dbReference type="ARBA" id="ARBA00022917"/>
    </source>
</evidence>
<evidence type="ECO:0000259" key="12">
    <source>
        <dbReference type="SMART" id="SM00845"/>
    </source>
</evidence>
<dbReference type="InterPro" id="IPR014746">
    <property type="entry name" value="Gln_synth/guanido_kin_cat_dom"/>
</dbReference>
<dbReference type="KEGG" id="trz:GWP43_07835"/>
<dbReference type="FunFam" id="1.10.10.410:FF:000001">
    <property type="entry name" value="Aspartyl/glutamyl-tRNA(Asn/Gln) amidotransferase subunit B"/>
    <property type="match status" value="1"/>
</dbReference>
<keyword evidence="4 11" id="KW-0436">Ligase</keyword>
<comment type="catalytic activity">
    <reaction evidence="10 11">
        <text>L-glutamyl-tRNA(Gln) + L-glutamine + ATP + H2O = L-glutaminyl-tRNA(Gln) + L-glutamate + ADP + phosphate + H(+)</text>
        <dbReference type="Rhea" id="RHEA:17521"/>
        <dbReference type="Rhea" id="RHEA-COMP:9681"/>
        <dbReference type="Rhea" id="RHEA-COMP:9684"/>
        <dbReference type="ChEBI" id="CHEBI:15377"/>
        <dbReference type="ChEBI" id="CHEBI:15378"/>
        <dbReference type="ChEBI" id="CHEBI:29985"/>
        <dbReference type="ChEBI" id="CHEBI:30616"/>
        <dbReference type="ChEBI" id="CHEBI:43474"/>
        <dbReference type="ChEBI" id="CHEBI:58359"/>
        <dbReference type="ChEBI" id="CHEBI:78520"/>
        <dbReference type="ChEBI" id="CHEBI:78521"/>
        <dbReference type="ChEBI" id="CHEBI:456216"/>
    </reaction>
</comment>
<keyword evidence="13" id="KW-0808">Transferase</keyword>
<evidence type="ECO:0000256" key="6">
    <source>
        <dbReference type="ARBA" id="ARBA00022840"/>
    </source>
</evidence>
<dbReference type="GO" id="GO:0006412">
    <property type="term" value="P:translation"/>
    <property type="evidence" value="ECO:0007669"/>
    <property type="project" value="UniProtKB-UniRule"/>
</dbReference>
<evidence type="ECO:0000256" key="9">
    <source>
        <dbReference type="ARBA" id="ARBA00047380"/>
    </source>
</evidence>
<evidence type="ECO:0000313" key="14">
    <source>
        <dbReference type="Proteomes" id="UP000464374"/>
    </source>
</evidence>